<evidence type="ECO:0000256" key="3">
    <source>
        <dbReference type="ARBA" id="ARBA00022452"/>
    </source>
</evidence>
<keyword evidence="4" id="KW-0812">Transmembrane</keyword>
<dbReference type="eggNOG" id="COG2067">
    <property type="taxonomic scope" value="Bacteria"/>
</dbReference>
<feature type="chain" id="PRO_5012903854" evidence="8">
    <location>
        <begin position="16"/>
        <end position="449"/>
    </location>
</feature>
<sequence length="449" mass="47085">MSAMALAFATPMAFATNGYFTHGVGSHNKAQAGAGLASPSQAIDAANNPASAILVDDQTNASLSIFSPRRSYTASASMAQGNGGAFSIMTQGELDSGSEYFPLPAISKKWMWGDDSALAFSFYGRGGMNSDWKGGAAAFDPDGPGPAPVMTMPGTFGMGDTGVDLMQAFVELAWAKKVSDTFAIGVAPVVVIQAFEAKGLEAFTGYTKTFAANAAQGGAPANSLTGNGHDMSTGIGFKFGANWQVSDSVSLAFAHQTEIGMSEFDDYSDLFAEGGAFDIPSSTRVGVSFQATPALTIHLDGESIGYSDIGSVGNSGLNIYACPTAAIPVPKDLESCLGGNNGAGFGWDDMSVVKLGFTYNAGDTTYRAGFSKGDQPIQPSEVLFNILAPGVIEQHISFGMGKKLSNDREWGFSLMHAPEKSVKGGSMFDPTQTIELKMHQFELEFYYTW</sequence>
<dbReference type="Gene3D" id="2.40.160.60">
    <property type="entry name" value="Outer membrane protein transport protein (OMPP1/FadL/TodX)"/>
    <property type="match status" value="1"/>
</dbReference>
<evidence type="ECO:0000313" key="9">
    <source>
        <dbReference type="EMBL" id="EGG29170.1"/>
    </source>
</evidence>
<feature type="signal peptide" evidence="8">
    <location>
        <begin position="1"/>
        <end position="15"/>
    </location>
</feature>
<evidence type="ECO:0000256" key="2">
    <source>
        <dbReference type="ARBA" id="ARBA00008163"/>
    </source>
</evidence>
<comment type="similarity">
    <text evidence="2">Belongs to the OmpP1/FadL family.</text>
</comment>
<dbReference type="Pfam" id="PF03349">
    <property type="entry name" value="Toluene_X"/>
    <property type="match status" value="1"/>
</dbReference>
<dbReference type="EMBL" id="AEIG01000062">
    <property type="protein sequence ID" value="EGG29170.1"/>
    <property type="molecule type" value="Genomic_DNA"/>
</dbReference>
<evidence type="ECO:0000256" key="5">
    <source>
        <dbReference type="ARBA" id="ARBA00022729"/>
    </source>
</evidence>
<accession>F3L398</accession>
<evidence type="ECO:0000256" key="7">
    <source>
        <dbReference type="ARBA" id="ARBA00023237"/>
    </source>
</evidence>
<dbReference type="SUPFAM" id="SSF56935">
    <property type="entry name" value="Porins"/>
    <property type="match status" value="1"/>
</dbReference>
<keyword evidence="5 8" id="KW-0732">Signal</keyword>
<dbReference type="PANTHER" id="PTHR35093:SF8">
    <property type="entry name" value="OUTER MEMBRANE PROTEIN NMB0088-RELATED"/>
    <property type="match status" value="1"/>
</dbReference>
<keyword evidence="10" id="KW-1185">Reference proteome</keyword>
<evidence type="ECO:0000256" key="4">
    <source>
        <dbReference type="ARBA" id="ARBA00022692"/>
    </source>
</evidence>
<reference evidence="9 10" key="1">
    <citation type="journal article" date="2011" name="J. Bacteriol.">
        <title>Genome sequence of strain IMCC3088, a proteorhodopsin-containing marine bacterium belonging to the OM60/NOR5 clade.</title>
        <authorList>
            <person name="Jang Y."/>
            <person name="Oh H.M."/>
            <person name="Kang I."/>
            <person name="Lee K."/>
            <person name="Yang S.J."/>
            <person name="Cho J.C."/>
        </authorList>
    </citation>
    <scope>NUCLEOTIDE SEQUENCE [LARGE SCALE GENOMIC DNA]</scope>
    <source>
        <strain evidence="9 10">IMCC3088</strain>
    </source>
</reference>
<name>F3L398_9GAMM</name>
<dbReference type="GO" id="GO:0015483">
    <property type="term" value="F:long-chain fatty acid transporting porin activity"/>
    <property type="evidence" value="ECO:0007669"/>
    <property type="project" value="TreeGrafter"/>
</dbReference>
<evidence type="ECO:0000256" key="6">
    <source>
        <dbReference type="ARBA" id="ARBA00023136"/>
    </source>
</evidence>
<dbReference type="PANTHER" id="PTHR35093">
    <property type="entry name" value="OUTER MEMBRANE PROTEIN NMB0088-RELATED"/>
    <property type="match status" value="1"/>
</dbReference>
<gene>
    <name evidence="9" type="ORF">IMCC3088_2090</name>
</gene>
<dbReference type="Proteomes" id="UP000005615">
    <property type="component" value="Unassembled WGS sequence"/>
</dbReference>
<dbReference type="STRING" id="2518989.IMCC3088_2090"/>
<comment type="caution">
    <text evidence="9">The sequence shown here is derived from an EMBL/GenBank/DDBJ whole genome shotgun (WGS) entry which is preliminary data.</text>
</comment>
<evidence type="ECO:0000313" key="10">
    <source>
        <dbReference type="Proteomes" id="UP000005615"/>
    </source>
</evidence>
<comment type="subcellular location">
    <subcellularLocation>
        <location evidence="1">Cell outer membrane</location>
        <topology evidence="1">Multi-pass membrane protein</topology>
    </subcellularLocation>
</comment>
<evidence type="ECO:0000256" key="1">
    <source>
        <dbReference type="ARBA" id="ARBA00004571"/>
    </source>
</evidence>
<keyword evidence="7" id="KW-0998">Cell outer membrane</keyword>
<keyword evidence="6" id="KW-0472">Membrane</keyword>
<keyword evidence="3" id="KW-1134">Transmembrane beta strand</keyword>
<proteinExistence type="inferred from homology"/>
<organism evidence="9 10">
    <name type="scientific">Aequoribacter fuscus</name>
    <dbReference type="NCBI Taxonomy" id="2518989"/>
    <lineage>
        <taxon>Bacteria</taxon>
        <taxon>Pseudomonadati</taxon>
        <taxon>Pseudomonadota</taxon>
        <taxon>Gammaproteobacteria</taxon>
        <taxon>Cellvibrionales</taxon>
        <taxon>Halieaceae</taxon>
        <taxon>Aequoribacter</taxon>
    </lineage>
</organism>
<dbReference type="AlphaFoldDB" id="F3L398"/>
<dbReference type="InterPro" id="IPR005017">
    <property type="entry name" value="OMPP1/FadL/TodX"/>
</dbReference>
<protein>
    <submittedName>
        <fullName evidence="9">Membrane protein involved in aromatic hydrocarbon degradation</fullName>
    </submittedName>
</protein>
<evidence type="ECO:0000256" key="8">
    <source>
        <dbReference type="SAM" id="SignalP"/>
    </source>
</evidence>
<dbReference type="GO" id="GO:0009279">
    <property type="term" value="C:cell outer membrane"/>
    <property type="evidence" value="ECO:0007669"/>
    <property type="project" value="UniProtKB-SubCell"/>
</dbReference>